<comment type="catalytic activity">
    <reaction evidence="5">
        <text>NAD(+) + ATP = ADP + NADP(+) + H(+)</text>
        <dbReference type="Rhea" id="RHEA:18629"/>
        <dbReference type="ChEBI" id="CHEBI:15378"/>
        <dbReference type="ChEBI" id="CHEBI:30616"/>
        <dbReference type="ChEBI" id="CHEBI:57540"/>
        <dbReference type="ChEBI" id="CHEBI:58349"/>
        <dbReference type="ChEBI" id="CHEBI:456216"/>
        <dbReference type="EC" id="2.7.1.23"/>
    </reaction>
</comment>
<dbReference type="AlphaFoldDB" id="A0AA41PUA4"/>
<keyword evidence="8" id="KW-1185">Reference proteome</keyword>
<accession>A0AA41PUA4</accession>
<name>A0AA41PUA4_9ACTN</name>
<dbReference type="Gene3D" id="2.60.200.30">
    <property type="entry name" value="Probable inorganic polyphosphate/atp-NAD kinase, domain 2"/>
    <property type="match status" value="1"/>
</dbReference>
<keyword evidence="1" id="KW-0808">Transferase</keyword>
<sequence>MAQVPRAVFVHRQSALQQLINRHGTYNQGSFFLSNKGLSAKSMVAQNDTVQDALALAGASVPPHWRRGTVERGDLDRFLFDEHDVVVVVGQDGLVANVAKYLDGQPVIGVNADPGNTGVLTRHGPDAVERLLHRVEAGTAQCELRTMAEARTDDGRTLTALNEVFLGHPSHQTARYRLATPDGRTERQASSGVLVGTGTGSTGWCGSVQRERPGAPRLPGPTQDQLVWFVREAWPSPTTGTDLTQGTLDGAATLSLTVESEGLVAFGDGIEADRLVLSWGERVDIGPAGKRLRLVV</sequence>
<organism evidence="7 8">
    <name type="scientific">Yinghuangia soli</name>
    <dbReference type="NCBI Taxonomy" id="2908204"/>
    <lineage>
        <taxon>Bacteria</taxon>
        <taxon>Bacillati</taxon>
        <taxon>Actinomycetota</taxon>
        <taxon>Actinomycetes</taxon>
        <taxon>Kitasatosporales</taxon>
        <taxon>Streptomycetaceae</taxon>
        <taxon>Yinghuangia</taxon>
    </lineage>
</organism>
<dbReference type="GO" id="GO:0051287">
    <property type="term" value="F:NAD binding"/>
    <property type="evidence" value="ECO:0007669"/>
    <property type="project" value="UniProtKB-ARBA"/>
</dbReference>
<dbReference type="InterPro" id="IPR017437">
    <property type="entry name" value="ATP-NAD_kinase_PpnK-typ_C"/>
</dbReference>
<dbReference type="PANTHER" id="PTHR13158">
    <property type="match status" value="1"/>
</dbReference>
<comment type="caution">
    <text evidence="7">The sequence shown here is derived from an EMBL/GenBank/DDBJ whole genome shotgun (WGS) entry which is preliminary data.</text>
</comment>
<dbReference type="PANTHER" id="PTHR13158:SF5">
    <property type="entry name" value="NAD KINASE 2, MITOCHONDRIAL"/>
    <property type="match status" value="1"/>
</dbReference>
<dbReference type="Gene3D" id="3.40.50.10330">
    <property type="entry name" value="Probable inorganic polyphosphate/atp-NAD kinase, domain 1"/>
    <property type="match status" value="1"/>
</dbReference>
<evidence type="ECO:0000256" key="6">
    <source>
        <dbReference type="SAM" id="MobiDB-lite"/>
    </source>
</evidence>
<dbReference type="GO" id="GO:0019674">
    <property type="term" value="P:NAD+ metabolic process"/>
    <property type="evidence" value="ECO:0007669"/>
    <property type="project" value="InterPro"/>
</dbReference>
<keyword evidence="4" id="KW-0520">NAD</keyword>
<feature type="region of interest" description="Disordered" evidence="6">
    <location>
        <begin position="202"/>
        <end position="221"/>
    </location>
</feature>
<dbReference type="GO" id="GO:0006741">
    <property type="term" value="P:NADP+ biosynthetic process"/>
    <property type="evidence" value="ECO:0007669"/>
    <property type="project" value="InterPro"/>
</dbReference>
<protein>
    <submittedName>
        <fullName evidence="7">NAD(+)/NADH kinase</fullName>
    </submittedName>
</protein>
<dbReference type="Pfam" id="PF01513">
    <property type="entry name" value="NAD_kinase"/>
    <property type="match status" value="1"/>
</dbReference>
<evidence type="ECO:0000256" key="3">
    <source>
        <dbReference type="ARBA" id="ARBA00022857"/>
    </source>
</evidence>
<keyword evidence="3" id="KW-0521">NADP</keyword>
<dbReference type="SUPFAM" id="SSF111331">
    <property type="entry name" value="NAD kinase/diacylglycerol kinase-like"/>
    <property type="match status" value="1"/>
</dbReference>
<dbReference type="RefSeq" id="WP_235050063.1">
    <property type="nucleotide sequence ID" value="NZ_JAKFHA010000001.1"/>
</dbReference>
<gene>
    <name evidence="7" type="ORF">LZ495_01995</name>
</gene>
<dbReference type="InterPro" id="IPR016064">
    <property type="entry name" value="NAD/diacylglycerol_kinase_sf"/>
</dbReference>
<evidence type="ECO:0000256" key="4">
    <source>
        <dbReference type="ARBA" id="ARBA00023027"/>
    </source>
</evidence>
<proteinExistence type="predicted"/>
<reference evidence="7" key="1">
    <citation type="submission" date="2022-01" db="EMBL/GenBank/DDBJ databases">
        <title>Genome-Based Taxonomic Classification of the Phylum Actinobacteria.</title>
        <authorList>
            <person name="Gao Y."/>
        </authorList>
    </citation>
    <scope>NUCLEOTIDE SEQUENCE</scope>
    <source>
        <strain evidence="7">KLBMP 8922</strain>
    </source>
</reference>
<evidence type="ECO:0000256" key="5">
    <source>
        <dbReference type="ARBA" id="ARBA00047925"/>
    </source>
</evidence>
<evidence type="ECO:0000256" key="1">
    <source>
        <dbReference type="ARBA" id="ARBA00022679"/>
    </source>
</evidence>
<dbReference type="InterPro" id="IPR017438">
    <property type="entry name" value="ATP-NAD_kinase_N"/>
</dbReference>
<dbReference type="InterPro" id="IPR002504">
    <property type="entry name" value="NADK"/>
</dbReference>
<evidence type="ECO:0000313" key="7">
    <source>
        <dbReference type="EMBL" id="MCF2525998.1"/>
    </source>
</evidence>
<dbReference type="GO" id="GO:0003951">
    <property type="term" value="F:NAD+ kinase activity"/>
    <property type="evidence" value="ECO:0007669"/>
    <property type="project" value="UniProtKB-EC"/>
</dbReference>
<dbReference type="EMBL" id="JAKFHA010000001">
    <property type="protein sequence ID" value="MCF2525998.1"/>
    <property type="molecule type" value="Genomic_DNA"/>
</dbReference>
<dbReference type="Proteomes" id="UP001165378">
    <property type="component" value="Unassembled WGS sequence"/>
</dbReference>
<evidence type="ECO:0000313" key="8">
    <source>
        <dbReference type="Proteomes" id="UP001165378"/>
    </source>
</evidence>
<dbReference type="GO" id="GO:0005524">
    <property type="term" value="F:ATP binding"/>
    <property type="evidence" value="ECO:0007669"/>
    <property type="project" value="UniProtKB-ARBA"/>
</dbReference>
<evidence type="ECO:0000256" key="2">
    <source>
        <dbReference type="ARBA" id="ARBA00022777"/>
    </source>
</evidence>
<keyword evidence="2 7" id="KW-0418">Kinase</keyword>